<dbReference type="Pfam" id="PF02668">
    <property type="entry name" value="TauD"/>
    <property type="match status" value="1"/>
</dbReference>
<dbReference type="InterPro" id="IPR042098">
    <property type="entry name" value="TauD-like_sf"/>
</dbReference>
<dbReference type="InterPro" id="IPR003819">
    <property type="entry name" value="TauD/TfdA-like"/>
</dbReference>
<evidence type="ECO:0000313" key="3">
    <source>
        <dbReference type="EMBL" id="KAK5631702.1"/>
    </source>
</evidence>
<dbReference type="Gene3D" id="3.60.130.10">
    <property type="entry name" value="Clavaminate synthase-like"/>
    <property type="match status" value="1"/>
</dbReference>
<accession>A0AAN7Z7J4</accession>
<dbReference type="Proteomes" id="UP001305414">
    <property type="component" value="Unassembled WGS sequence"/>
</dbReference>
<keyword evidence="1" id="KW-0560">Oxidoreductase</keyword>
<evidence type="ECO:0000256" key="1">
    <source>
        <dbReference type="ARBA" id="ARBA00023002"/>
    </source>
</evidence>
<gene>
    <name evidence="3" type="ORF">RRF57_007416</name>
</gene>
<comment type="caution">
    <text evidence="3">The sequence shown here is derived from an EMBL/GenBank/DDBJ whole genome shotgun (WGS) entry which is preliminary data.</text>
</comment>
<evidence type="ECO:0000313" key="4">
    <source>
        <dbReference type="Proteomes" id="UP001305414"/>
    </source>
</evidence>
<organism evidence="3 4">
    <name type="scientific">Xylaria bambusicola</name>
    <dbReference type="NCBI Taxonomy" id="326684"/>
    <lineage>
        <taxon>Eukaryota</taxon>
        <taxon>Fungi</taxon>
        <taxon>Dikarya</taxon>
        <taxon>Ascomycota</taxon>
        <taxon>Pezizomycotina</taxon>
        <taxon>Sordariomycetes</taxon>
        <taxon>Xylariomycetidae</taxon>
        <taxon>Xylariales</taxon>
        <taxon>Xylariaceae</taxon>
        <taxon>Xylaria</taxon>
    </lineage>
</organism>
<dbReference type="Pfam" id="PF05141">
    <property type="entry name" value="DIT1_PvcA"/>
    <property type="match status" value="1"/>
</dbReference>
<dbReference type="PANTHER" id="PTHR37285">
    <property type="entry name" value="SPORE WALL MATURATION PROTEIN DIT1"/>
    <property type="match status" value="1"/>
</dbReference>
<dbReference type="SUPFAM" id="SSF51197">
    <property type="entry name" value="Clavaminate synthase-like"/>
    <property type="match status" value="1"/>
</dbReference>
<dbReference type="PANTHER" id="PTHR37285:SF5">
    <property type="entry name" value="SPORE WALL MATURATION PROTEIN DIT1"/>
    <property type="match status" value="1"/>
</dbReference>
<keyword evidence="4" id="KW-1185">Reference proteome</keyword>
<dbReference type="EMBL" id="JAWHQM010000020">
    <property type="protein sequence ID" value="KAK5631702.1"/>
    <property type="molecule type" value="Genomic_DNA"/>
</dbReference>
<name>A0AAN7Z7J4_9PEZI</name>
<evidence type="ECO:0000259" key="2">
    <source>
        <dbReference type="Pfam" id="PF02668"/>
    </source>
</evidence>
<reference evidence="3 4" key="1">
    <citation type="submission" date="2023-10" db="EMBL/GenBank/DDBJ databases">
        <title>Draft genome sequence of Xylaria bambusicola isolate GMP-LS, the root and basal stem rot pathogen of sugarcane in Indonesia.</title>
        <authorList>
            <person name="Selvaraj P."/>
            <person name="Muralishankar V."/>
            <person name="Muruganantham S."/>
            <person name="Sp S."/>
            <person name="Haryani S."/>
            <person name="Lau K.J.X."/>
            <person name="Naqvi N.I."/>
        </authorList>
    </citation>
    <scope>NUCLEOTIDE SEQUENCE [LARGE SCALE GENOMIC DNA]</scope>
    <source>
        <strain evidence="3">GMP-LS</strain>
    </source>
</reference>
<protein>
    <recommendedName>
        <fullName evidence="2">TauD/TfdA-like domain-containing protein</fullName>
    </recommendedName>
</protein>
<dbReference type="InterPro" id="IPR007817">
    <property type="entry name" value="Isocyanide_synthase_DIT1"/>
</dbReference>
<proteinExistence type="predicted"/>
<feature type="domain" description="TauD/TfdA-like" evidence="2">
    <location>
        <begin position="502"/>
        <end position="641"/>
    </location>
</feature>
<dbReference type="GO" id="GO:0016491">
    <property type="term" value="F:oxidoreductase activity"/>
    <property type="evidence" value="ECO:0007669"/>
    <property type="project" value="UniProtKB-KW"/>
</dbReference>
<sequence length="644" mass="72101">MSVSSICIPRPITPCPYRLADVQSRVCNLVPTSDYGGDSGFSPRESLLARNDEHQRSKNEGVDTKSGSNIKSLTLTQDMTKSVDERAKAAAIVLNRYRIEYKNDWDFPQSILHSQAQIQTALERDVPVELVIPAFPFKSSNRSKKVLGPLPDEAERLSLLHLDGLCSAIADATYSETFLTIISDGITYNATKVGLDILGVSDQEVWRYGQRLRQMAKINGCYHLRFLRISDLVGAEYESLRLNETLYLSRVSEYRSILESNTPSGFDVSDAIANDPDTTKTYKGYKKFLISERGDRANISRSQMERENSAIAKAMILRGKVNVKLKHNKAFAEAIKIKFPDSIRLSIHSSNDINKVSITMLPQDNEIVMTPWHGAVVRGVDASISMSHAILIPAMTHDLVYVGGHPSYFRERSDLFKWPNLEVKFEYLYPCGISITPADSTSTYTLSMADMQRVRILATYYSPIILRGFFSVVLLKNVSMHFNSMVKINTGKQKKTTWEPSTSSAPQSQLSISRLPAQSGAGRMLFASSDLFIRYLPLAYPISKLEKIKWTYRHPGSIASFSESTPLVVRHPIRNSPCIRWHQSWPQWQKSGASANISILNGSQGLVPLVNSLLADHRVCLRLQGQEGDIVVVDNFTVLHTITT</sequence>
<dbReference type="AlphaFoldDB" id="A0AAN7Z7J4"/>